<proteinExistence type="predicted"/>
<name>A0A1X7AIT0_9GAMM</name>
<evidence type="ECO:0000313" key="2">
    <source>
        <dbReference type="EMBL" id="SMA45487.1"/>
    </source>
</evidence>
<keyword evidence="3" id="KW-1185">Reference proteome</keyword>
<evidence type="ECO:0000313" key="3">
    <source>
        <dbReference type="Proteomes" id="UP000196573"/>
    </source>
</evidence>
<organism evidence="2 3">
    <name type="scientific">Parendozoicomonas haliclonae</name>
    <dbReference type="NCBI Taxonomy" id="1960125"/>
    <lineage>
        <taxon>Bacteria</taxon>
        <taxon>Pseudomonadati</taxon>
        <taxon>Pseudomonadota</taxon>
        <taxon>Gammaproteobacteria</taxon>
        <taxon>Oceanospirillales</taxon>
        <taxon>Endozoicomonadaceae</taxon>
        <taxon>Parendozoicomonas</taxon>
    </lineage>
</organism>
<dbReference type="InterPro" id="IPR055649">
    <property type="entry name" value="DUF7225"/>
</dbReference>
<sequence length="114" mass="13282">MPINEIVEKVLRESGKLKFTRSEIIELVHRKENINKDSIIPSDYCYNRTNKGIDRGESPDRKFLEHTGLTGEYEYKGFDFPYTGFIYDKSKNTLTGCYYEGSYISQSQLEAMCK</sequence>
<accession>A0A1X7AIT0</accession>
<dbReference type="Proteomes" id="UP000196573">
    <property type="component" value="Unassembled WGS sequence"/>
</dbReference>
<dbReference type="Pfam" id="PF23870">
    <property type="entry name" value="DUF7225"/>
    <property type="match status" value="1"/>
</dbReference>
<gene>
    <name evidence="2" type="ORF">EHSB41UT_01930</name>
</gene>
<reference evidence="2 3" key="1">
    <citation type="submission" date="2017-03" db="EMBL/GenBank/DDBJ databases">
        <authorList>
            <person name="Afonso C.L."/>
            <person name="Miller P.J."/>
            <person name="Scott M.A."/>
            <person name="Spackman E."/>
            <person name="Goraichik I."/>
            <person name="Dimitrov K.M."/>
            <person name="Suarez D.L."/>
            <person name="Swayne D.E."/>
        </authorList>
    </citation>
    <scope>NUCLEOTIDE SEQUENCE [LARGE SCALE GENOMIC DNA]</scope>
    <source>
        <strain evidence="2">SB41UT1</strain>
    </source>
</reference>
<protein>
    <recommendedName>
        <fullName evidence="1">DUF7225 domain-containing protein</fullName>
    </recommendedName>
</protein>
<evidence type="ECO:0000259" key="1">
    <source>
        <dbReference type="Pfam" id="PF23870"/>
    </source>
</evidence>
<feature type="domain" description="DUF7225" evidence="1">
    <location>
        <begin position="3"/>
        <end position="92"/>
    </location>
</feature>
<dbReference type="AlphaFoldDB" id="A0A1X7AIT0"/>
<dbReference type="EMBL" id="FWPT01000004">
    <property type="protein sequence ID" value="SMA45487.1"/>
    <property type="molecule type" value="Genomic_DNA"/>
</dbReference>
<dbReference type="OrthoDB" id="9781481at2"/>
<dbReference type="RefSeq" id="WP_087109262.1">
    <property type="nucleotide sequence ID" value="NZ_CBCSCN010000002.1"/>
</dbReference>